<reference evidence="2" key="1">
    <citation type="journal article" date="2020" name="mSystems">
        <title>Genome- and Community-Level Interaction Insights into Carbon Utilization and Element Cycling Functions of Hydrothermarchaeota in Hydrothermal Sediment.</title>
        <authorList>
            <person name="Zhou Z."/>
            <person name="Liu Y."/>
            <person name="Xu W."/>
            <person name="Pan J."/>
            <person name="Luo Z.H."/>
            <person name="Li M."/>
        </authorList>
    </citation>
    <scope>NUCLEOTIDE SEQUENCE [LARGE SCALE GENOMIC DNA]</scope>
    <source>
        <strain evidence="2">HyVt-527</strain>
    </source>
</reference>
<comment type="caution">
    <text evidence="2">The sequence shown here is derived from an EMBL/GenBank/DDBJ whole genome shotgun (WGS) entry which is preliminary data.</text>
</comment>
<dbReference type="Proteomes" id="UP000886124">
    <property type="component" value="Unassembled WGS sequence"/>
</dbReference>
<dbReference type="GO" id="GO:0006524">
    <property type="term" value="P:alanine catabolic process"/>
    <property type="evidence" value="ECO:0007669"/>
    <property type="project" value="TreeGrafter"/>
</dbReference>
<name>A0A7V5PR34_CALAY</name>
<proteinExistence type="predicted"/>
<evidence type="ECO:0000259" key="1">
    <source>
        <dbReference type="SMART" id="SM01002"/>
    </source>
</evidence>
<feature type="domain" description="Alanine dehydrogenase/pyridine nucleotide transhydrogenase NAD(H)-binding" evidence="1">
    <location>
        <begin position="1"/>
        <end position="121"/>
    </location>
</feature>
<dbReference type="Gene3D" id="3.40.50.720">
    <property type="entry name" value="NAD(P)-binding Rossmann-like Domain"/>
    <property type="match status" value="2"/>
</dbReference>
<protein>
    <recommendedName>
        <fullName evidence="1">Alanine dehydrogenase/pyridine nucleotide transhydrogenase NAD(H)-binding domain-containing protein</fullName>
    </recommendedName>
</protein>
<dbReference type="PANTHER" id="PTHR42795:SF1">
    <property type="entry name" value="ALANINE DEHYDROGENASE"/>
    <property type="match status" value="1"/>
</dbReference>
<dbReference type="InterPro" id="IPR036291">
    <property type="entry name" value="NAD(P)-bd_dom_sf"/>
</dbReference>
<dbReference type="SUPFAM" id="SSF51735">
    <property type="entry name" value="NAD(P)-binding Rossmann-fold domains"/>
    <property type="match status" value="1"/>
</dbReference>
<dbReference type="EMBL" id="DROD01000691">
    <property type="protein sequence ID" value="HHJ53703.1"/>
    <property type="molecule type" value="Genomic_DNA"/>
</dbReference>
<accession>A0A7V5PR34</accession>
<dbReference type="PANTHER" id="PTHR42795">
    <property type="entry name" value="ALANINE DEHYDROGENASE"/>
    <property type="match status" value="1"/>
</dbReference>
<dbReference type="AlphaFoldDB" id="A0A7V5PR34"/>
<dbReference type="GO" id="GO:0005886">
    <property type="term" value="C:plasma membrane"/>
    <property type="evidence" value="ECO:0007669"/>
    <property type="project" value="TreeGrafter"/>
</dbReference>
<dbReference type="SMART" id="SM01002">
    <property type="entry name" value="AlaDh_PNT_C"/>
    <property type="match status" value="1"/>
</dbReference>
<gene>
    <name evidence="2" type="ORF">ENJ89_10945</name>
</gene>
<dbReference type="GO" id="GO:0000286">
    <property type="term" value="F:alanine dehydrogenase activity"/>
    <property type="evidence" value="ECO:0007669"/>
    <property type="project" value="TreeGrafter"/>
</dbReference>
<evidence type="ECO:0000313" key="2">
    <source>
        <dbReference type="EMBL" id="HHJ53703.1"/>
    </source>
</evidence>
<organism evidence="2">
    <name type="scientific">Caldithrix abyssi</name>
    <dbReference type="NCBI Taxonomy" id="187145"/>
    <lineage>
        <taxon>Bacteria</taxon>
        <taxon>Pseudomonadati</taxon>
        <taxon>Calditrichota</taxon>
        <taxon>Calditrichia</taxon>
        <taxon>Calditrichales</taxon>
        <taxon>Calditrichaceae</taxon>
        <taxon>Caldithrix</taxon>
    </lineage>
</organism>
<dbReference type="InterPro" id="IPR007698">
    <property type="entry name" value="AlaDH/PNT_NAD(H)-bd"/>
</dbReference>
<feature type="non-terminal residue" evidence="2">
    <location>
        <position position="1"/>
    </location>
</feature>
<dbReference type="Pfam" id="PF01262">
    <property type="entry name" value="AlaDh_PNT_C"/>
    <property type="match status" value="1"/>
</dbReference>
<sequence>AGTVGRTAARTALSIGAQVNLLTLKPEKMEGLQKDIPGAVIEAFSEEKLKELLPESDVLIVAVYSLNQECEISINKELIGLMSKGSVVMDISVEQSDVVQTSHVTSPEQPSYLLDGIVYYGVPNIAALVPLTASRVITKRVLPFIKVLAQKSLKEALIEQPGLIPALNIYKGKITNRHYAEYFDLEFYNIFELLELNL</sequence>